<keyword evidence="3" id="KW-0804">Transcription</keyword>
<keyword evidence="6" id="KW-1185">Reference proteome</keyword>
<dbReference type="PRINTS" id="PR00035">
    <property type="entry name" value="HTHGNTR"/>
</dbReference>
<name>A0A0H2KNN2_9MICO</name>
<dbReference type="PANTHER" id="PTHR43537">
    <property type="entry name" value="TRANSCRIPTIONAL REGULATOR, GNTR FAMILY"/>
    <property type="match status" value="1"/>
</dbReference>
<dbReference type="SUPFAM" id="SSF48008">
    <property type="entry name" value="GntR ligand-binding domain-like"/>
    <property type="match status" value="1"/>
</dbReference>
<dbReference type="InterPro" id="IPR036390">
    <property type="entry name" value="WH_DNA-bd_sf"/>
</dbReference>
<keyword evidence="1" id="KW-0805">Transcription regulation</keyword>
<evidence type="ECO:0000313" key="6">
    <source>
        <dbReference type="Proteomes" id="UP000035265"/>
    </source>
</evidence>
<comment type="caution">
    <text evidence="5">The sequence shown here is derived from an EMBL/GenBank/DDBJ whole genome shotgun (WGS) entry which is preliminary data.</text>
</comment>
<reference evidence="5 6" key="1">
    <citation type="submission" date="2014-05" db="EMBL/GenBank/DDBJ databases">
        <title>Cellulosimicrobium funkei U11 genome.</title>
        <authorList>
            <person name="Hu C."/>
            <person name="Gong Y."/>
            <person name="Wan W."/>
            <person name="Jiang M."/>
        </authorList>
    </citation>
    <scope>NUCLEOTIDE SEQUENCE [LARGE SCALE GENOMIC DNA]</scope>
    <source>
        <strain evidence="5 6">U11</strain>
    </source>
</reference>
<accession>A0A0H2KNN2</accession>
<dbReference type="STRING" id="264251.FB00_08290"/>
<dbReference type="RefSeq" id="WP_047232408.1">
    <property type="nucleotide sequence ID" value="NZ_JNBQ01000006.1"/>
</dbReference>
<dbReference type="SMART" id="SM00895">
    <property type="entry name" value="FCD"/>
    <property type="match status" value="1"/>
</dbReference>
<dbReference type="Gene3D" id="1.10.10.10">
    <property type="entry name" value="Winged helix-like DNA-binding domain superfamily/Winged helix DNA-binding domain"/>
    <property type="match status" value="1"/>
</dbReference>
<evidence type="ECO:0000256" key="3">
    <source>
        <dbReference type="ARBA" id="ARBA00023163"/>
    </source>
</evidence>
<dbReference type="SUPFAM" id="SSF46785">
    <property type="entry name" value="Winged helix' DNA-binding domain"/>
    <property type="match status" value="1"/>
</dbReference>
<organism evidence="5 6">
    <name type="scientific">Cellulosimicrobium funkei</name>
    <dbReference type="NCBI Taxonomy" id="264251"/>
    <lineage>
        <taxon>Bacteria</taxon>
        <taxon>Bacillati</taxon>
        <taxon>Actinomycetota</taxon>
        <taxon>Actinomycetes</taxon>
        <taxon>Micrococcales</taxon>
        <taxon>Promicromonosporaceae</taxon>
        <taxon>Cellulosimicrobium</taxon>
    </lineage>
</organism>
<evidence type="ECO:0000313" key="5">
    <source>
        <dbReference type="EMBL" id="KLN35136.1"/>
    </source>
</evidence>
<dbReference type="PATRIC" id="fig|264251.5.peg.1688"/>
<dbReference type="Pfam" id="PF00392">
    <property type="entry name" value="GntR"/>
    <property type="match status" value="1"/>
</dbReference>
<dbReference type="InterPro" id="IPR008920">
    <property type="entry name" value="TF_FadR/GntR_C"/>
</dbReference>
<dbReference type="GO" id="GO:0003700">
    <property type="term" value="F:DNA-binding transcription factor activity"/>
    <property type="evidence" value="ECO:0007669"/>
    <property type="project" value="InterPro"/>
</dbReference>
<dbReference type="SMART" id="SM00345">
    <property type="entry name" value="HTH_GNTR"/>
    <property type="match status" value="1"/>
</dbReference>
<dbReference type="CDD" id="cd07377">
    <property type="entry name" value="WHTH_GntR"/>
    <property type="match status" value="1"/>
</dbReference>
<dbReference type="Gene3D" id="1.20.120.530">
    <property type="entry name" value="GntR ligand-binding domain-like"/>
    <property type="match status" value="1"/>
</dbReference>
<gene>
    <name evidence="5" type="ORF">FB00_08290</name>
</gene>
<evidence type="ECO:0000259" key="4">
    <source>
        <dbReference type="PROSITE" id="PS50949"/>
    </source>
</evidence>
<evidence type="ECO:0000256" key="1">
    <source>
        <dbReference type="ARBA" id="ARBA00023015"/>
    </source>
</evidence>
<dbReference type="InterPro" id="IPR011711">
    <property type="entry name" value="GntR_C"/>
</dbReference>
<dbReference type="AlphaFoldDB" id="A0A0H2KNN2"/>
<dbReference type="InterPro" id="IPR036388">
    <property type="entry name" value="WH-like_DNA-bd_sf"/>
</dbReference>
<sequence length="232" mass="26439">MDIVTAPEPAATSLRDAVYTRLRAEILNGRVDPRERLTEPKLSRRFEVSRTPVREALSRLLSDGLIQRTDFGYAVVVPSLAELRDLYELRVTLELRGVERIIENTELHYDTDALRDELGRWVELRAAPPEPDPSFVLLDERFHTVLSRAAGNERLTEALVEVNEKVRAVRMYDFVESERIRITIDEHIEILELALADRLPEARTALHLHVGESLAVVMERAARALSRMALAV</sequence>
<dbReference type="Proteomes" id="UP000035265">
    <property type="component" value="Unassembled WGS sequence"/>
</dbReference>
<dbReference type="Pfam" id="PF07729">
    <property type="entry name" value="FCD"/>
    <property type="match status" value="1"/>
</dbReference>
<dbReference type="PROSITE" id="PS50949">
    <property type="entry name" value="HTH_GNTR"/>
    <property type="match status" value="1"/>
</dbReference>
<feature type="domain" description="HTH gntR-type" evidence="4">
    <location>
        <begin position="12"/>
        <end position="80"/>
    </location>
</feature>
<evidence type="ECO:0000256" key="2">
    <source>
        <dbReference type="ARBA" id="ARBA00023125"/>
    </source>
</evidence>
<proteinExistence type="predicted"/>
<dbReference type="PANTHER" id="PTHR43537:SF45">
    <property type="entry name" value="GNTR FAMILY REGULATORY PROTEIN"/>
    <property type="match status" value="1"/>
</dbReference>
<dbReference type="InterPro" id="IPR000524">
    <property type="entry name" value="Tscrpt_reg_HTH_GntR"/>
</dbReference>
<dbReference type="GO" id="GO:0003677">
    <property type="term" value="F:DNA binding"/>
    <property type="evidence" value="ECO:0007669"/>
    <property type="project" value="UniProtKB-KW"/>
</dbReference>
<protein>
    <submittedName>
        <fullName evidence="5">GntR family transcriptional regulator</fullName>
    </submittedName>
</protein>
<dbReference type="EMBL" id="JNBQ01000006">
    <property type="protein sequence ID" value="KLN35136.1"/>
    <property type="molecule type" value="Genomic_DNA"/>
</dbReference>
<keyword evidence="2" id="KW-0238">DNA-binding</keyword>